<evidence type="ECO:0000313" key="5">
    <source>
        <dbReference type="Proteomes" id="UP001370490"/>
    </source>
</evidence>
<evidence type="ECO:0000313" key="4">
    <source>
        <dbReference type="EMBL" id="KAK6923677.1"/>
    </source>
</evidence>
<dbReference type="PANTHER" id="PTHR47530:SF4">
    <property type="entry name" value="E3 UBIQUITIN LIGASE BIG BROTHER-RELATED"/>
    <property type="match status" value="1"/>
</dbReference>
<dbReference type="Gene3D" id="3.30.40.10">
    <property type="entry name" value="Zinc/RING finger domain, C3HC4 (zinc finger)"/>
    <property type="match status" value="1"/>
</dbReference>
<evidence type="ECO:0000259" key="3">
    <source>
        <dbReference type="PROSITE" id="PS50089"/>
    </source>
</evidence>
<dbReference type="PANTHER" id="PTHR47530">
    <property type="entry name" value="E3 UBIQUITIN LIGASE BIG BROTHER-RELATED"/>
    <property type="match status" value="1"/>
</dbReference>
<keyword evidence="1" id="KW-0479">Metal-binding</keyword>
<dbReference type="SUPFAM" id="SSF57850">
    <property type="entry name" value="RING/U-box"/>
    <property type="match status" value="1"/>
</dbReference>
<accession>A0AAN8V6K2</accession>
<dbReference type="PROSITE" id="PS50089">
    <property type="entry name" value="ZF_RING_2"/>
    <property type="match status" value="1"/>
</dbReference>
<gene>
    <name evidence="4" type="ORF">RJ641_009877</name>
</gene>
<proteinExistence type="predicted"/>
<keyword evidence="1" id="KW-0863">Zinc-finger</keyword>
<dbReference type="GO" id="GO:0008270">
    <property type="term" value="F:zinc ion binding"/>
    <property type="evidence" value="ECO:0007669"/>
    <property type="project" value="UniProtKB-KW"/>
</dbReference>
<dbReference type="EMBL" id="JBAMMX010000017">
    <property type="protein sequence ID" value="KAK6923677.1"/>
    <property type="molecule type" value="Genomic_DNA"/>
</dbReference>
<dbReference type="Proteomes" id="UP001370490">
    <property type="component" value="Unassembled WGS sequence"/>
</dbReference>
<feature type="compositionally biased region" description="Low complexity" evidence="2">
    <location>
        <begin position="8"/>
        <end position="25"/>
    </location>
</feature>
<organism evidence="4 5">
    <name type="scientific">Dillenia turbinata</name>
    <dbReference type="NCBI Taxonomy" id="194707"/>
    <lineage>
        <taxon>Eukaryota</taxon>
        <taxon>Viridiplantae</taxon>
        <taxon>Streptophyta</taxon>
        <taxon>Embryophyta</taxon>
        <taxon>Tracheophyta</taxon>
        <taxon>Spermatophyta</taxon>
        <taxon>Magnoliopsida</taxon>
        <taxon>eudicotyledons</taxon>
        <taxon>Gunneridae</taxon>
        <taxon>Pentapetalae</taxon>
        <taxon>Dilleniales</taxon>
        <taxon>Dilleniaceae</taxon>
        <taxon>Dillenia</taxon>
    </lineage>
</organism>
<dbReference type="InterPro" id="IPR001841">
    <property type="entry name" value="Znf_RING"/>
</dbReference>
<feature type="domain" description="RING-type" evidence="3">
    <location>
        <begin position="135"/>
        <end position="176"/>
    </location>
</feature>
<reference evidence="4 5" key="1">
    <citation type="submission" date="2023-12" db="EMBL/GenBank/DDBJ databases">
        <title>A high-quality genome assembly for Dillenia turbinata (Dilleniales).</title>
        <authorList>
            <person name="Chanderbali A."/>
        </authorList>
    </citation>
    <scope>NUCLEOTIDE SEQUENCE [LARGE SCALE GENOMIC DNA]</scope>
    <source>
        <strain evidence="4">LSX21</strain>
        <tissue evidence="4">Leaf</tissue>
    </source>
</reference>
<dbReference type="FunFam" id="3.30.40.10:FF:000417">
    <property type="entry name" value="E3 ubiquitin ligase BIG BROTHER-related"/>
    <property type="match status" value="1"/>
</dbReference>
<evidence type="ECO:0000256" key="1">
    <source>
        <dbReference type="PROSITE-ProRule" id="PRU00175"/>
    </source>
</evidence>
<sequence length="188" mass="21192">MEKEESSKQVPKRSSSSNQQEQLQSDLAHAVILQQQERAFTRMLSESDDEDQSPAPIDLDDDDGDADNHFFHSLGSEDAEEFMEGEDSFSDEELVALGEIVGEEKRGLSEDEISALLHQHICLNPQHTEISIDRCVICQVEYEDGEMVVALPCQHPFHSDCITKWLQIRKICPICSMEVSSQNVVQIS</sequence>
<dbReference type="AlphaFoldDB" id="A0AAN8V6K2"/>
<keyword evidence="5" id="KW-1185">Reference proteome</keyword>
<name>A0AAN8V6K2_9MAGN</name>
<comment type="caution">
    <text evidence="4">The sequence shown here is derived from an EMBL/GenBank/DDBJ whole genome shotgun (WGS) entry which is preliminary data.</text>
</comment>
<keyword evidence="1" id="KW-0862">Zinc</keyword>
<evidence type="ECO:0000256" key="2">
    <source>
        <dbReference type="SAM" id="MobiDB-lite"/>
    </source>
</evidence>
<feature type="compositionally biased region" description="Acidic residues" evidence="2">
    <location>
        <begin position="46"/>
        <end position="65"/>
    </location>
</feature>
<dbReference type="InterPro" id="IPR043312">
    <property type="entry name" value="AtBBR-like"/>
</dbReference>
<dbReference type="Pfam" id="PF13639">
    <property type="entry name" value="zf-RING_2"/>
    <property type="match status" value="1"/>
</dbReference>
<feature type="region of interest" description="Disordered" evidence="2">
    <location>
        <begin position="1"/>
        <end position="72"/>
    </location>
</feature>
<dbReference type="InterPro" id="IPR013083">
    <property type="entry name" value="Znf_RING/FYVE/PHD"/>
</dbReference>
<protein>
    <submittedName>
        <fullName evidence="4">Zinc finger, RING-type</fullName>
    </submittedName>
</protein>
<dbReference type="SMART" id="SM00184">
    <property type="entry name" value="RING"/>
    <property type="match status" value="1"/>
</dbReference>